<dbReference type="EMBL" id="BMPF01000003">
    <property type="protein sequence ID" value="GGL37523.1"/>
    <property type="molecule type" value="Genomic_DNA"/>
</dbReference>
<keyword evidence="1" id="KW-1133">Transmembrane helix</keyword>
<evidence type="ECO:0000256" key="1">
    <source>
        <dbReference type="SAM" id="Phobius"/>
    </source>
</evidence>
<keyword evidence="1" id="KW-0812">Transmembrane</keyword>
<feature type="transmembrane region" description="Helical" evidence="1">
    <location>
        <begin position="23"/>
        <end position="42"/>
    </location>
</feature>
<protein>
    <submittedName>
        <fullName evidence="2">Uncharacterized protein</fullName>
    </submittedName>
</protein>
<dbReference type="OrthoDB" id="253187at2157"/>
<keyword evidence="1" id="KW-0472">Membrane</keyword>
<evidence type="ECO:0000313" key="2">
    <source>
        <dbReference type="EMBL" id="GGL37523.1"/>
    </source>
</evidence>
<dbReference type="RefSeq" id="WP_188883737.1">
    <property type="nucleotide sequence ID" value="NZ_BMPF01000003.1"/>
</dbReference>
<keyword evidence="3" id="KW-1185">Reference proteome</keyword>
<proteinExistence type="predicted"/>
<organism evidence="2 3">
    <name type="scientific">Halarchaeum grantii</name>
    <dbReference type="NCBI Taxonomy" id="1193105"/>
    <lineage>
        <taxon>Archaea</taxon>
        <taxon>Methanobacteriati</taxon>
        <taxon>Methanobacteriota</taxon>
        <taxon>Stenosarchaea group</taxon>
        <taxon>Halobacteria</taxon>
        <taxon>Halobacteriales</taxon>
        <taxon>Halobacteriaceae</taxon>
    </lineage>
</organism>
<sequence>MSAVDSYRPGSCNIGVQERRRRYVYAAAGFVVAAALVAAVAVGALPEALVPAVFVPLAVGIEWFLQASRSFCVVLGTFGKYSFEAAGEVGTVDDPDARREDRSSAIRITATSVAVAALLTAVAYVAV</sequence>
<gene>
    <name evidence="2" type="ORF">GCM10009037_21340</name>
</gene>
<name>A0A830EWR1_9EURY</name>
<dbReference type="Proteomes" id="UP000628840">
    <property type="component" value="Unassembled WGS sequence"/>
</dbReference>
<accession>A0A830EWR1</accession>
<dbReference type="AlphaFoldDB" id="A0A830EWR1"/>
<reference evidence="2 3" key="1">
    <citation type="journal article" date="2019" name="Int. J. Syst. Evol. Microbiol.">
        <title>The Global Catalogue of Microorganisms (GCM) 10K type strain sequencing project: providing services to taxonomists for standard genome sequencing and annotation.</title>
        <authorList>
            <consortium name="The Broad Institute Genomics Platform"/>
            <consortium name="The Broad Institute Genome Sequencing Center for Infectious Disease"/>
            <person name="Wu L."/>
            <person name="Ma J."/>
        </authorList>
    </citation>
    <scope>NUCLEOTIDE SEQUENCE [LARGE SCALE GENOMIC DNA]</scope>
    <source>
        <strain evidence="2 3">JCM 19585</strain>
    </source>
</reference>
<comment type="caution">
    <text evidence="2">The sequence shown here is derived from an EMBL/GenBank/DDBJ whole genome shotgun (WGS) entry which is preliminary data.</text>
</comment>
<evidence type="ECO:0000313" key="3">
    <source>
        <dbReference type="Proteomes" id="UP000628840"/>
    </source>
</evidence>
<feature type="transmembrane region" description="Helical" evidence="1">
    <location>
        <begin position="105"/>
        <end position="126"/>
    </location>
</feature>